<dbReference type="InterPro" id="IPR036812">
    <property type="entry name" value="NAD(P)_OxRdtase_dom_sf"/>
</dbReference>
<feature type="domain" description="NADP-dependent oxidoreductase" evidence="1">
    <location>
        <begin position="6"/>
        <end position="300"/>
    </location>
</feature>
<sequence>MSDTKIGLGLAALGRPEYINIKSKTDIDKSVDAFKHNTFKVLDESYNLGIRHFDVAPSYGLGEQFLLEWHNSRQHKDVHLSTKFGYTYVANWEIGFSEKHEIKEHSIDKLNSQWEVSKAFLPNLNIYQIHSATLDSGVLSNDAVLSRLYELKAKHHLKIGISSSGTEQIKIIEAARKIVFDGEELFDSYQVTFNLFEQTTFHILKELRANGKTIIIKEALANGRVFRNDNYQIYQQAYDYLESLSSHYKVGFDAIAIRFIMQYLNPNLVLSGATNSKQLQQNVKALDFELTTDEISKLKSYGVSTGHYWQERNNLSWN</sequence>
<evidence type="ECO:0000259" key="1">
    <source>
        <dbReference type="Pfam" id="PF00248"/>
    </source>
</evidence>
<accession>A0ABT7ZUB8</accession>
<name>A0ABT7ZUB8_9FLAO</name>
<evidence type="ECO:0000313" key="3">
    <source>
        <dbReference type="Proteomes" id="UP001231197"/>
    </source>
</evidence>
<dbReference type="Pfam" id="PF00248">
    <property type="entry name" value="Aldo_ket_red"/>
    <property type="match status" value="1"/>
</dbReference>
<keyword evidence="3" id="KW-1185">Reference proteome</keyword>
<comment type="caution">
    <text evidence="2">The sequence shown here is derived from an EMBL/GenBank/DDBJ whole genome shotgun (WGS) entry which is preliminary data.</text>
</comment>
<dbReference type="InterPro" id="IPR053135">
    <property type="entry name" value="AKR2_Oxidoreductase"/>
</dbReference>
<organism evidence="2 3">
    <name type="scientific">Winogradskyella bathintestinalis</name>
    <dbReference type="NCBI Taxonomy" id="3035208"/>
    <lineage>
        <taxon>Bacteria</taxon>
        <taxon>Pseudomonadati</taxon>
        <taxon>Bacteroidota</taxon>
        <taxon>Flavobacteriia</taxon>
        <taxon>Flavobacteriales</taxon>
        <taxon>Flavobacteriaceae</taxon>
        <taxon>Winogradskyella</taxon>
    </lineage>
</organism>
<dbReference type="Proteomes" id="UP001231197">
    <property type="component" value="Unassembled WGS sequence"/>
</dbReference>
<dbReference type="SUPFAM" id="SSF51430">
    <property type="entry name" value="NAD(P)-linked oxidoreductase"/>
    <property type="match status" value="1"/>
</dbReference>
<dbReference type="InterPro" id="IPR023210">
    <property type="entry name" value="NADP_OxRdtase_dom"/>
</dbReference>
<proteinExistence type="predicted"/>
<dbReference type="EMBL" id="JASDDK010000002">
    <property type="protein sequence ID" value="MDN3492554.1"/>
    <property type="molecule type" value="Genomic_DNA"/>
</dbReference>
<dbReference type="RefSeq" id="WP_290206246.1">
    <property type="nucleotide sequence ID" value="NZ_JASDDK010000002.1"/>
</dbReference>
<dbReference type="Gene3D" id="3.20.20.100">
    <property type="entry name" value="NADP-dependent oxidoreductase domain"/>
    <property type="match status" value="1"/>
</dbReference>
<evidence type="ECO:0000313" key="2">
    <source>
        <dbReference type="EMBL" id="MDN3492554.1"/>
    </source>
</evidence>
<dbReference type="PANTHER" id="PTHR43312">
    <property type="entry name" value="D-THREO-ALDOSE 1-DEHYDROGENASE"/>
    <property type="match status" value="1"/>
</dbReference>
<reference evidence="2 3" key="1">
    <citation type="journal article" date="2023" name="Int. J. Syst. Evol. Microbiol.">
        <title>Winogradskyella bathintestinalis sp. nov., isolated from the intestine of the deep-sea loosejaw dragonfish, Malacosteus niger.</title>
        <authorList>
            <person name="Uniacke-Lowe S."/>
            <person name="Johnson C.N."/>
            <person name="Stanton C."/>
            <person name="Hill C."/>
            <person name="Ross P."/>
        </authorList>
    </citation>
    <scope>NUCLEOTIDE SEQUENCE [LARGE SCALE GENOMIC DNA]</scope>
    <source>
        <strain evidence="2 3">APC 3343</strain>
    </source>
</reference>
<dbReference type="PANTHER" id="PTHR43312:SF1">
    <property type="entry name" value="NADP-DEPENDENT OXIDOREDUCTASE DOMAIN-CONTAINING PROTEIN"/>
    <property type="match status" value="1"/>
</dbReference>
<protein>
    <submittedName>
        <fullName evidence="2">Aldo/keto reductase</fullName>
    </submittedName>
</protein>
<gene>
    <name evidence="2" type="ORF">QMA06_07470</name>
</gene>